<dbReference type="InParanoid" id="A0A1Q3CGW0"/>
<dbReference type="PROSITE" id="PS00028">
    <property type="entry name" value="ZINC_FINGER_C2H2_1"/>
    <property type="match status" value="1"/>
</dbReference>
<dbReference type="AlphaFoldDB" id="A0A1Q3CGW0"/>
<comment type="caution">
    <text evidence="5">The sequence shown here is derived from an EMBL/GenBank/DDBJ whole genome shotgun (WGS) entry which is preliminary data.</text>
</comment>
<keyword evidence="1" id="KW-0863">Zinc-finger</keyword>
<organism evidence="5 6">
    <name type="scientific">Cephalotus follicularis</name>
    <name type="common">Albany pitcher plant</name>
    <dbReference type="NCBI Taxonomy" id="3775"/>
    <lineage>
        <taxon>Eukaryota</taxon>
        <taxon>Viridiplantae</taxon>
        <taxon>Streptophyta</taxon>
        <taxon>Embryophyta</taxon>
        <taxon>Tracheophyta</taxon>
        <taxon>Spermatophyta</taxon>
        <taxon>Magnoliopsida</taxon>
        <taxon>eudicotyledons</taxon>
        <taxon>Gunneridae</taxon>
        <taxon>Pentapetalae</taxon>
        <taxon>rosids</taxon>
        <taxon>fabids</taxon>
        <taxon>Oxalidales</taxon>
        <taxon>Cephalotaceae</taxon>
        <taxon>Cephalotus</taxon>
    </lineage>
</organism>
<dbReference type="STRING" id="3775.A0A1Q3CGW0"/>
<feature type="non-terminal residue" evidence="5">
    <location>
        <position position="1"/>
    </location>
</feature>
<dbReference type="FunCoup" id="A0A1Q3CGW0">
    <property type="interactions" value="947"/>
</dbReference>
<feature type="region of interest" description="Disordered" evidence="2">
    <location>
        <begin position="341"/>
        <end position="398"/>
    </location>
</feature>
<keyword evidence="3" id="KW-1133">Transmembrane helix</keyword>
<feature type="domain" description="C2H2-type" evidence="4">
    <location>
        <begin position="136"/>
        <end position="163"/>
    </location>
</feature>
<evidence type="ECO:0000256" key="3">
    <source>
        <dbReference type="SAM" id="Phobius"/>
    </source>
</evidence>
<keyword evidence="3" id="KW-0472">Membrane</keyword>
<evidence type="ECO:0000313" key="6">
    <source>
        <dbReference type="Proteomes" id="UP000187406"/>
    </source>
</evidence>
<feature type="compositionally biased region" description="Polar residues" evidence="2">
    <location>
        <begin position="377"/>
        <end position="390"/>
    </location>
</feature>
<reference evidence="6" key="1">
    <citation type="submission" date="2016-04" db="EMBL/GenBank/DDBJ databases">
        <title>Cephalotus genome sequencing.</title>
        <authorList>
            <person name="Fukushima K."/>
            <person name="Hasebe M."/>
            <person name="Fang X."/>
        </authorList>
    </citation>
    <scope>NUCLEOTIDE SEQUENCE [LARGE SCALE GENOMIC DNA]</scope>
    <source>
        <strain evidence="6">cv. St1</strain>
    </source>
</reference>
<dbReference type="PANTHER" id="PTHR36055">
    <property type="entry name" value="C2H2-LIKE ZINC FINGER PROTEIN"/>
    <property type="match status" value="1"/>
</dbReference>
<feature type="transmembrane region" description="Helical" evidence="3">
    <location>
        <begin position="7"/>
        <end position="27"/>
    </location>
</feature>
<evidence type="ECO:0000256" key="2">
    <source>
        <dbReference type="SAM" id="MobiDB-lite"/>
    </source>
</evidence>
<keyword evidence="6" id="KW-1185">Reference proteome</keyword>
<feature type="compositionally biased region" description="Basic and acidic residues" evidence="2">
    <location>
        <begin position="346"/>
        <end position="362"/>
    </location>
</feature>
<evidence type="ECO:0000313" key="5">
    <source>
        <dbReference type="EMBL" id="GAV79311.1"/>
    </source>
</evidence>
<dbReference type="Proteomes" id="UP000187406">
    <property type="component" value="Unassembled WGS sequence"/>
</dbReference>
<dbReference type="EMBL" id="BDDD01001956">
    <property type="protein sequence ID" value="GAV79311.1"/>
    <property type="molecule type" value="Genomic_DNA"/>
</dbReference>
<keyword evidence="1" id="KW-0479">Metal-binding</keyword>
<protein>
    <recommendedName>
        <fullName evidence="4">C2H2-type domain-containing protein</fullName>
    </recommendedName>
</protein>
<dbReference type="PROSITE" id="PS50157">
    <property type="entry name" value="ZINC_FINGER_C2H2_2"/>
    <property type="match status" value="1"/>
</dbReference>
<name>A0A1Q3CGW0_CEPFO</name>
<proteinExistence type="predicted"/>
<evidence type="ECO:0000256" key="1">
    <source>
        <dbReference type="PROSITE-ProRule" id="PRU00042"/>
    </source>
</evidence>
<evidence type="ECO:0000259" key="4">
    <source>
        <dbReference type="PROSITE" id="PS50157"/>
    </source>
</evidence>
<dbReference type="InterPro" id="IPR013087">
    <property type="entry name" value="Znf_C2H2_type"/>
</dbReference>
<keyword evidence="1" id="KW-0862">Zinc</keyword>
<dbReference type="OrthoDB" id="191139at2759"/>
<dbReference type="GO" id="GO:0008270">
    <property type="term" value="F:zinc ion binding"/>
    <property type="evidence" value="ECO:0007669"/>
    <property type="project" value="UniProtKB-KW"/>
</dbReference>
<keyword evidence="3" id="KW-0812">Transmembrane</keyword>
<dbReference type="PANTHER" id="PTHR36055:SF1">
    <property type="entry name" value="C2H2-LIKE ZINC FINGER PROTEIN"/>
    <property type="match status" value="1"/>
</dbReference>
<gene>
    <name evidence="5" type="ORF">CFOL_v3_22776</name>
</gene>
<sequence>CHNREIIFFKVVIFIAFIFVSLTISSVETLESFSRSFSPIFSPANHYQSLPNPCDLQRFIIFINRSLSHSFTDLMNPEEANDSLDTLIRQAIGKEPYFSLSRPGDSQVQWLQLLNALEQPDLPGWPLLTPLKVQMQKCDKCSREFCSPINYRRHIRVHHRLKKLDKDSTKNRDLLSAFWDKLSEDETKQIVSFEDVSFEEAPGSSVVKALTELTRKTGYICLPHVCLRAGSALLEIMQCRPSRFPISSQELFSILDDASEKTFLCGPAVSMKKYIFDGDVGKTGLDTKNVVACSSFLLEQKLIKAWLANKDAEALRCHKLLVEEEEAARRRQDELLERKRQKKLRQKEQRAKEQRDEEKTDVQESISDTSGVVPPAETSTPLDASDSGVSSPDDHSPTYLEAFRLSNIDDDADLEMQTGSGIEYPDSGIGQNVKRQVVQGSSRRHTVVARWHVPQKSQRGVPNGFHNSQNPQTLKLGTVHKHVLNKDSGAAQTTNGTKIWSRKLKLENDEESFKIRMKKEAINQPNKNHEVLIGSISVTLQNSSQRDGSNWATTQDDFLAEHHILKKNNVQQEKRSKLDSVQHGANRSEIKLWRPVSQHGVKSPMQVQNGGREFEVDVTAEEGGDQILSCEGFLRSCASPLLEEQFNRHTAEAFLGTRWKEAIGADHVKLVLSPESEHLKCPEVQIECQEVLSQSADIQRRRILGNAENWVINAGTHEFSTAKVSKSYFRTKPERGGKIKYVAKRTVS</sequence>
<accession>A0A1Q3CGW0</accession>
<dbReference type="SMART" id="SM00355">
    <property type="entry name" value="ZnF_C2H2"/>
    <property type="match status" value="1"/>
</dbReference>